<evidence type="ECO:0000256" key="1">
    <source>
        <dbReference type="SAM" id="Phobius"/>
    </source>
</evidence>
<proteinExistence type="predicted"/>
<accession>A0A645H6Q8</accession>
<reference evidence="2" key="1">
    <citation type="submission" date="2019-08" db="EMBL/GenBank/DDBJ databases">
        <authorList>
            <person name="Kucharzyk K."/>
            <person name="Murdoch R.W."/>
            <person name="Higgins S."/>
            <person name="Loffler F."/>
        </authorList>
    </citation>
    <scope>NUCLEOTIDE SEQUENCE</scope>
</reference>
<keyword evidence="1" id="KW-1133">Transmembrane helix</keyword>
<protein>
    <submittedName>
        <fullName evidence="2">Uncharacterized protein</fullName>
    </submittedName>
</protein>
<dbReference type="AlphaFoldDB" id="A0A645H6Q8"/>
<sequence>MRRRSQLGPGLEFEVIEFQLVRQRNARQHPQLDPRRRAFQKRQIGAPPDLETTDLAVFAPKQQIEVDLQCVGDLPQGADGRIDLARFDLRKHRFRHAARRRQFILRPMPRQPFTLHIAAQLRQFRKFFSFHHRFSLILFNILIFVYFIE</sequence>
<keyword evidence="1" id="KW-0812">Transmembrane</keyword>
<name>A0A645H6Q8_9ZZZZ</name>
<evidence type="ECO:0000313" key="2">
    <source>
        <dbReference type="EMBL" id="MPN33769.1"/>
    </source>
</evidence>
<organism evidence="2">
    <name type="scientific">bioreactor metagenome</name>
    <dbReference type="NCBI Taxonomy" id="1076179"/>
    <lineage>
        <taxon>unclassified sequences</taxon>
        <taxon>metagenomes</taxon>
        <taxon>ecological metagenomes</taxon>
    </lineage>
</organism>
<feature type="transmembrane region" description="Helical" evidence="1">
    <location>
        <begin position="130"/>
        <end position="148"/>
    </location>
</feature>
<gene>
    <name evidence="2" type="ORF">SDC9_181261</name>
</gene>
<keyword evidence="1" id="KW-0472">Membrane</keyword>
<dbReference type="EMBL" id="VSSQ01086437">
    <property type="protein sequence ID" value="MPN33769.1"/>
    <property type="molecule type" value="Genomic_DNA"/>
</dbReference>
<comment type="caution">
    <text evidence="2">The sequence shown here is derived from an EMBL/GenBank/DDBJ whole genome shotgun (WGS) entry which is preliminary data.</text>
</comment>